<dbReference type="EMBL" id="AVOT02012253">
    <property type="protein sequence ID" value="MBW0493813.1"/>
    <property type="molecule type" value="Genomic_DNA"/>
</dbReference>
<dbReference type="Pfam" id="PF08610">
    <property type="entry name" value="Pex16"/>
    <property type="match status" value="1"/>
</dbReference>
<name>A0A9Q3D3R7_9BASI</name>
<organism evidence="4 5">
    <name type="scientific">Austropuccinia psidii MF-1</name>
    <dbReference type="NCBI Taxonomy" id="1389203"/>
    <lineage>
        <taxon>Eukaryota</taxon>
        <taxon>Fungi</taxon>
        <taxon>Dikarya</taxon>
        <taxon>Basidiomycota</taxon>
        <taxon>Pucciniomycotina</taxon>
        <taxon>Pucciniomycetes</taxon>
        <taxon>Pucciniales</taxon>
        <taxon>Sphaerophragmiaceae</taxon>
        <taxon>Austropuccinia</taxon>
    </lineage>
</organism>
<comment type="caution">
    <text evidence="4">The sequence shown here is derived from an EMBL/GenBank/DDBJ whole genome shotgun (WGS) entry which is preliminary data.</text>
</comment>
<proteinExistence type="inferred from homology"/>
<dbReference type="PANTHER" id="PTHR13299:SF0">
    <property type="entry name" value="PEROXISOMAL MEMBRANE PROTEIN PEX16"/>
    <property type="match status" value="1"/>
</dbReference>
<comment type="subcellular location">
    <subcellularLocation>
        <location evidence="2">Peroxisome membrane</location>
    </subcellularLocation>
</comment>
<dbReference type="InterPro" id="IPR013919">
    <property type="entry name" value="Pex16"/>
</dbReference>
<dbReference type="OrthoDB" id="2021143at2759"/>
<evidence type="ECO:0000313" key="4">
    <source>
        <dbReference type="EMBL" id="MBW0493813.1"/>
    </source>
</evidence>
<protein>
    <recommendedName>
        <fullName evidence="2">Peroxisomal membrane protein PEX16</fullName>
    </recommendedName>
</protein>
<reference evidence="4" key="1">
    <citation type="submission" date="2021-03" db="EMBL/GenBank/DDBJ databases">
        <title>Draft genome sequence of rust myrtle Austropuccinia psidii MF-1, a brazilian biotype.</title>
        <authorList>
            <person name="Quecine M.C."/>
            <person name="Pachon D.M.R."/>
            <person name="Bonatelli M.L."/>
            <person name="Correr F.H."/>
            <person name="Franceschini L.M."/>
            <person name="Leite T.F."/>
            <person name="Margarido G.R.A."/>
            <person name="Almeida C.A."/>
            <person name="Ferrarezi J.A."/>
            <person name="Labate C.A."/>
        </authorList>
    </citation>
    <scope>NUCLEOTIDE SEQUENCE</scope>
    <source>
        <strain evidence="4">MF-1</strain>
    </source>
</reference>
<feature type="compositionally biased region" description="Polar residues" evidence="3">
    <location>
        <begin position="176"/>
        <end position="189"/>
    </location>
</feature>
<dbReference type="PANTHER" id="PTHR13299">
    <property type="entry name" value="PEROXISOMAL MEMBRANE PROTEIN PEX16"/>
    <property type="match status" value="1"/>
</dbReference>
<keyword evidence="5" id="KW-1185">Reference proteome</keyword>
<keyword evidence="2" id="KW-0576">Peroxisome</keyword>
<accession>A0A9Q3D3R7</accession>
<sequence>MSYQDFLLNNATRITSIESTLRSLTWFLPGRFKDAELASEALYATLNLLSLYHDGIISKAAGSLPSLRKPTLSSHGRYTSAWSSFSSTYNYLAHALAIISRSELLIEMIARRKLGSRRRWRVVLMLECFKALLRLKLVALTRRMLVNPPLPQRTIDPTTIEAHRPVSGPATHHPSHQGSSSAKTIDSSLSSDLPSTFTWVGKRTGTTRPTIASLRAQSHHPDEPHSRGSTRNLVNEYLSRRALTLEGLLKPLELIRKLRTNKARLAELIWILRPVIYALTINRFGQHHPAPFLFSLSIEYLSYSLRQSSLQQPLQLYNNPHGTAFNRFVSELERTEFSQRQKAFWCYFLRGPLWILWTKPKLISISQKLSSKPLLNLISLAIQDYTPLIDEYHYYTS</sequence>
<evidence type="ECO:0000256" key="2">
    <source>
        <dbReference type="RuleBase" id="RU365003"/>
    </source>
</evidence>
<dbReference type="GO" id="GO:0007031">
    <property type="term" value="P:peroxisome organization"/>
    <property type="evidence" value="ECO:0007669"/>
    <property type="project" value="UniProtKB-KW"/>
</dbReference>
<evidence type="ECO:0000256" key="3">
    <source>
        <dbReference type="SAM" id="MobiDB-lite"/>
    </source>
</evidence>
<evidence type="ECO:0000313" key="5">
    <source>
        <dbReference type="Proteomes" id="UP000765509"/>
    </source>
</evidence>
<evidence type="ECO:0000256" key="1">
    <source>
        <dbReference type="ARBA" id="ARBA00009505"/>
    </source>
</evidence>
<keyword evidence="2" id="KW-0962">Peroxisome biogenesis</keyword>
<gene>
    <name evidence="4" type="ORF">O181_033528</name>
</gene>
<feature type="region of interest" description="Disordered" evidence="3">
    <location>
        <begin position="162"/>
        <end position="189"/>
    </location>
</feature>
<comment type="similarity">
    <text evidence="1 2">Belongs to the peroxin-16 family.</text>
</comment>
<dbReference type="Proteomes" id="UP000765509">
    <property type="component" value="Unassembled WGS sequence"/>
</dbReference>
<dbReference type="AlphaFoldDB" id="A0A9Q3D3R7"/>
<dbReference type="GO" id="GO:0005778">
    <property type="term" value="C:peroxisomal membrane"/>
    <property type="evidence" value="ECO:0007669"/>
    <property type="project" value="UniProtKB-SubCell"/>
</dbReference>